<keyword evidence="3" id="KW-1185">Reference proteome</keyword>
<evidence type="ECO:0000313" key="2">
    <source>
        <dbReference type="EMBL" id="KAF7357141.1"/>
    </source>
</evidence>
<dbReference type="Proteomes" id="UP000623467">
    <property type="component" value="Unassembled WGS sequence"/>
</dbReference>
<proteinExistence type="predicted"/>
<dbReference type="EMBL" id="JACAZH010000010">
    <property type="protein sequence ID" value="KAF7357141.1"/>
    <property type="molecule type" value="Genomic_DNA"/>
</dbReference>
<gene>
    <name evidence="2" type="ORF">MSAN_01308600</name>
</gene>
<organism evidence="2 3">
    <name type="scientific">Mycena sanguinolenta</name>
    <dbReference type="NCBI Taxonomy" id="230812"/>
    <lineage>
        <taxon>Eukaryota</taxon>
        <taxon>Fungi</taxon>
        <taxon>Dikarya</taxon>
        <taxon>Basidiomycota</taxon>
        <taxon>Agaricomycotina</taxon>
        <taxon>Agaricomycetes</taxon>
        <taxon>Agaricomycetidae</taxon>
        <taxon>Agaricales</taxon>
        <taxon>Marasmiineae</taxon>
        <taxon>Mycenaceae</taxon>
        <taxon>Mycena</taxon>
    </lineage>
</organism>
<evidence type="ECO:0000313" key="3">
    <source>
        <dbReference type="Proteomes" id="UP000623467"/>
    </source>
</evidence>
<name>A0A8H6YF39_9AGAR</name>
<evidence type="ECO:0000256" key="1">
    <source>
        <dbReference type="SAM" id="MobiDB-lite"/>
    </source>
</evidence>
<feature type="compositionally biased region" description="Basic residues" evidence="1">
    <location>
        <begin position="26"/>
        <end position="36"/>
    </location>
</feature>
<dbReference type="OrthoDB" id="2965731at2759"/>
<feature type="compositionally biased region" description="Basic and acidic residues" evidence="1">
    <location>
        <begin position="9"/>
        <end position="25"/>
    </location>
</feature>
<dbReference type="AlphaFoldDB" id="A0A8H6YF39"/>
<comment type="caution">
    <text evidence="2">The sequence shown here is derived from an EMBL/GenBank/DDBJ whole genome shotgun (WGS) entry which is preliminary data.</text>
</comment>
<feature type="region of interest" description="Disordered" evidence="1">
    <location>
        <begin position="1"/>
        <end position="47"/>
    </location>
</feature>
<sequence>MAGQHKRDKPLDGVKKHTRSSDAKEKRRQRDAKRRQTPGVLEKQRLLMAERRAAVKARRRQWDPPKQTKKMTRRILFPPPSAHADVDMDLEPVIASDTLTLAEQFALGVLSEMVAARAGPVFGPVPPPVRYAAWDPTASNSDGASDTRSLAYSSPLSLGSSVQAVHNEPIWKFFAYGTYSDRPLPPYVTQPNSLQKKIWRDLGKIGPLNFIQQQQLKVTKLADSMTKCEWREADHLPSVGVMAPHLGSGKRKRIRLWRRQLEYDISWDEIARREFAEATLAQRA</sequence>
<reference evidence="2" key="1">
    <citation type="submission" date="2020-05" db="EMBL/GenBank/DDBJ databases">
        <title>Mycena genomes resolve the evolution of fungal bioluminescence.</title>
        <authorList>
            <person name="Tsai I.J."/>
        </authorList>
    </citation>
    <scope>NUCLEOTIDE SEQUENCE</scope>
    <source>
        <strain evidence="2">160909Yilan</strain>
    </source>
</reference>
<protein>
    <submittedName>
        <fullName evidence="2">Uncharacterized protein</fullName>
    </submittedName>
</protein>
<accession>A0A8H6YF39</accession>